<dbReference type="Gene3D" id="3.20.20.30">
    <property type="entry name" value="Luciferase-like domain"/>
    <property type="match status" value="1"/>
</dbReference>
<dbReference type="KEGG" id="pyg:AWM70_05855"/>
<dbReference type="Proteomes" id="UP000092573">
    <property type="component" value="Chromosome"/>
</dbReference>
<sequence length="323" mass="34854">MIETTSKPTGCASRPLRLGVLDLVPQAEGAAAEQAVAEAVLLARLAEQSGYGRYWAAEHHDLPGLACAAPEVLLAHIGAVTRHIRLGTGALLLPHYSPLKVAETFRLLSALLPGRVDLGIGRAPGGPAHASMALSGNFLQRVYGMEQSVQALIELLEGTYVYEGHPVQANPVPSTEPALWMLGTASKSAVYAARNGCGFVFGAFMSDEEPSEVLASYRKAFVPSRRLAEPQTLVAVSLLCADTAAEAAELAKESRNPRPEGSEQPQRKHQIHGTAEEAAAALQKWQREYGNDEFLVMNPVWNYEARRRSFELLAACVLNHNDR</sequence>
<dbReference type="RefSeq" id="WP_068694766.1">
    <property type="nucleotide sequence ID" value="NZ_CP014167.1"/>
</dbReference>
<keyword evidence="5" id="KW-1185">Reference proteome</keyword>
<feature type="region of interest" description="Disordered" evidence="2">
    <location>
        <begin position="249"/>
        <end position="277"/>
    </location>
</feature>
<feature type="domain" description="Luciferase-like" evidence="3">
    <location>
        <begin position="17"/>
        <end position="288"/>
    </location>
</feature>
<comment type="similarity">
    <text evidence="1">To bacterial alkanal monooxygenase alpha and beta chains.</text>
</comment>
<reference evidence="4 5" key="1">
    <citation type="submission" date="2016-01" db="EMBL/GenBank/DDBJ databases">
        <title>Complete Genome Sequence of Paenibacillus yonginensis DCY84, a novel Plant Growth-Promoting Bacteria with Elicitation of Induced Systemic Resistance.</title>
        <authorList>
            <person name="Kim Y.J."/>
            <person name="Yang D.C."/>
            <person name="Sukweenadhi J."/>
        </authorList>
    </citation>
    <scope>NUCLEOTIDE SEQUENCE [LARGE SCALE GENOMIC DNA]</scope>
    <source>
        <strain evidence="4 5">DCY84</strain>
    </source>
</reference>
<feature type="compositionally biased region" description="Basic and acidic residues" evidence="2">
    <location>
        <begin position="249"/>
        <end position="261"/>
    </location>
</feature>
<dbReference type="EMBL" id="CP014167">
    <property type="protein sequence ID" value="ANS74162.1"/>
    <property type="molecule type" value="Genomic_DNA"/>
</dbReference>
<dbReference type="PANTHER" id="PTHR30137:SF20">
    <property type="entry name" value="N-ACETYL-S-ALKYLCYSTEINE MONOOXYGENASE"/>
    <property type="match status" value="1"/>
</dbReference>
<dbReference type="STRING" id="1462996.AWM70_05855"/>
<dbReference type="GO" id="GO:0005829">
    <property type="term" value="C:cytosol"/>
    <property type="evidence" value="ECO:0007669"/>
    <property type="project" value="TreeGrafter"/>
</dbReference>
<dbReference type="NCBIfam" id="TIGR03558">
    <property type="entry name" value="oxido_grp_1"/>
    <property type="match status" value="1"/>
</dbReference>
<dbReference type="AlphaFoldDB" id="A0A1B1MY99"/>
<protein>
    <recommendedName>
        <fullName evidence="3">Luciferase-like domain-containing protein</fullName>
    </recommendedName>
</protein>
<evidence type="ECO:0000313" key="4">
    <source>
        <dbReference type="EMBL" id="ANS74162.1"/>
    </source>
</evidence>
<name>A0A1B1MY99_9BACL</name>
<evidence type="ECO:0000259" key="3">
    <source>
        <dbReference type="Pfam" id="PF00296"/>
    </source>
</evidence>
<dbReference type="InterPro" id="IPR011251">
    <property type="entry name" value="Luciferase-like_dom"/>
</dbReference>
<dbReference type="InterPro" id="IPR050766">
    <property type="entry name" value="Bact_Lucif_Oxidored"/>
</dbReference>
<dbReference type="InterPro" id="IPR036661">
    <property type="entry name" value="Luciferase-like_sf"/>
</dbReference>
<dbReference type="CDD" id="cd00347">
    <property type="entry name" value="Flavin_utilizing_monoxygenases"/>
    <property type="match status" value="1"/>
</dbReference>
<dbReference type="PANTHER" id="PTHR30137">
    <property type="entry name" value="LUCIFERASE-LIKE MONOOXYGENASE"/>
    <property type="match status" value="1"/>
</dbReference>
<evidence type="ECO:0000313" key="5">
    <source>
        <dbReference type="Proteomes" id="UP000092573"/>
    </source>
</evidence>
<gene>
    <name evidence="4" type="ORF">AWM70_05855</name>
</gene>
<dbReference type="Pfam" id="PF00296">
    <property type="entry name" value="Bac_luciferase"/>
    <property type="match status" value="1"/>
</dbReference>
<dbReference type="SUPFAM" id="SSF51679">
    <property type="entry name" value="Bacterial luciferase-like"/>
    <property type="match status" value="1"/>
</dbReference>
<evidence type="ECO:0000256" key="1">
    <source>
        <dbReference type="ARBA" id="ARBA00007789"/>
    </source>
</evidence>
<accession>A0A1B1MY99</accession>
<dbReference type="InterPro" id="IPR019949">
    <property type="entry name" value="CmoO-like"/>
</dbReference>
<evidence type="ECO:0000256" key="2">
    <source>
        <dbReference type="SAM" id="MobiDB-lite"/>
    </source>
</evidence>
<dbReference type="GO" id="GO:0016705">
    <property type="term" value="F:oxidoreductase activity, acting on paired donors, with incorporation or reduction of molecular oxygen"/>
    <property type="evidence" value="ECO:0007669"/>
    <property type="project" value="InterPro"/>
</dbReference>
<organism evidence="4 5">
    <name type="scientific">Paenibacillus yonginensis</name>
    <dbReference type="NCBI Taxonomy" id="1462996"/>
    <lineage>
        <taxon>Bacteria</taxon>
        <taxon>Bacillati</taxon>
        <taxon>Bacillota</taxon>
        <taxon>Bacilli</taxon>
        <taxon>Bacillales</taxon>
        <taxon>Paenibacillaceae</taxon>
        <taxon>Paenibacillus</taxon>
    </lineage>
</organism>
<proteinExistence type="predicted"/>
<dbReference type="OrthoDB" id="9780518at2"/>